<name>A0A423PPQ3_9GAMM</name>
<protein>
    <submittedName>
        <fullName evidence="3">Transcriptional regulator</fullName>
    </submittedName>
</protein>
<evidence type="ECO:0000313" key="4">
    <source>
        <dbReference type="Proteomes" id="UP000285310"/>
    </source>
</evidence>
<dbReference type="EMBL" id="AYKG01000025">
    <property type="protein sequence ID" value="ROO27570.1"/>
    <property type="molecule type" value="Genomic_DNA"/>
</dbReference>
<dbReference type="PANTHER" id="PTHR34580:SF1">
    <property type="entry name" value="PROTEIN PAFC"/>
    <property type="match status" value="1"/>
</dbReference>
<dbReference type="Pfam" id="PF25583">
    <property type="entry name" value="WCX"/>
    <property type="match status" value="1"/>
</dbReference>
<dbReference type="InParanoid" id="A0A423PPQ3"/>
<feature type="domain" description="WCX" evidence="2">
    <location>
        <begin position="281"/>
        <end position="354"/>
    </location>
</feature>
<evidence type="ECO:0000259" key="2">
    <source>
        <dbReference type="Pfam" id="PF25583"/>
    </source>
</evidence>
<dbReference type="Proteomes" id="UP000285310">
    <property type="component" value="Unassembled WGS sequence"/>
</dbReference>
<comment type="caution">
    <text evidence="3">The sequence shown here is derived from an EMBL/GenBank/DDBJ whole genome shotgun (WGS) entry which is preliminary data.</text>
</comment>
<dbReference type="PROSITE" id="PS52050">
    <property type="entry name" value="WYL"/>
    <property type="match status" value="1"/>
</dbReference>
<feature type="domain" description="WYL" evidence="1">
    <location>
        <begin position="181"/>
        <end position="248"/>
    </location>
</feature>
<dbReference type="PANTHER" id="PTHR34580">
    <property type="match status" value="1"/>
</dbReference>
<dbReference type="InterPro" id="IPR051534">
    <property type="entry name" value="CBASS_pafABC_assoc_protein"/>
</dbReference>
<evidence type="ECO:0000313" key="3">
    <source>
        <dbReference type="EMBL" id="ROO27570.1"/>
    </source>
</evidence>
<reference evidence="3 4" key="1">
    <citation type="submission" date="2013-10" db="EMBL/GenBank/DDBJ databases">
        <title>Salinisphaera japonica YTM-1 Genome Sequencing.</title>
        <authorList>
            <person name="Lai Q."/>
            <person name="Li C."/>
            <person name="Shao Z."/>
        </authorList>
    </citation>
    <scope>NUCLEOTIDE SEQUENCE [LARGE SCALE GENOMIC DNA]</scope>
    <source>
        <strain evidence="3 4">YTM-1</strain>
    </source>
</reference>
<gene>
    <name evidence="3" type="ORF">SAJA_09120</name>
</gene>
<dbReference type="Pfam" id="PF13280">
    <property type="entry name" value="WYL"/>
    <property type="match status" value="1"/>
</dbReference>
<sequence length="373" mass="41842">MLLDTAGRQPGTRDATLAVETKRTIQTMTDTVFRQWTMLRHIPRAPQRVTTSALVTRLADEGFGVTPRTVERDLDKLATLFGYTCDTEGRTNHWYWPKNFGAVEIPGLEPNTALAFRLAEQHLSRLLPPATLDLLTPYFERARNVLDADSQKPLTHWQNKIRVIGHGPQLAAPTLDTDIQRTMYDALLHERRVTVDYAPRSDDAGRIKQYEFSPLGLVSRDGMLYLVGPLWEYDNVVQLALHRVKTLEPVDKSVYRPADFNLDDYIHAEGGFNYPTGEGTVELVLHANEATGAHLAERPISDDQTITGRANSVEIRASVLDTDALMWWLLGLGDGIEVLKPERLRRRIIDTLETTLAQYSPTTDAGENASNGS</sequence>
<evidence type="ECO:0000259" key="1">
    <source>
        <dbReference type="Pfam" id="PF13280"/>
    </source>
</evidence>
<organism evidence="3 4">
    <name type="scientific">Salinisphaera japonica YTM-1</name>
    <dbReference type="NCBI Taxonomy" id="1209778"/>
    <lineage>
        <taxon>Bacteria</taxon>
        <taxon>Pseudomonadati</taxon>
        <taxon>Pseudomonadota</taxon>
        <taxon>Gammaproteobacteria</taxon>
        <taxon>Salinisphaerales</taxon>
        <taxon>Salinisphaeraceae</taxon>
        <taxon>Salinisphaera</taxon>
    </lineage>
</organism>
<proteinExistence type="predicted"/>
<keyword evidence="4" id="KW-1185">Reference proteome</keyword>
<dbReference type="InterPro" id="IPR057727">
    <property type="entry name" value="WCX_dom"/>
</dbReference>
<accession>A0A423PPQ3</accession>
<dbReference type="InterPro" id="IPR026881">
    <property type="entry name" value="WYL_dom"/>
</dbReference>
<dbReference type="AlphaFoldDB" id="A0A423PPQ3"/>